<dbReference type="InterPro" id="IPR050300">
    <property type="entry name" value="GDXG_lipolytic_enzyme"/>
</dbReference>
<dbReference type="GO" id="GO:0016787">
    <property type="term" value="F:hydrolase activity"/>
    <property type="evidence" value="ECO:0007669"/>
    <property type="project" value="UniProtKB-KW"/>
</dbReference>
<dbReference type="InterPro" id="IPR049492">
    <property type="entry name" value="BD-FAE-like_dom"/>
</dbReference>
<dbReference type="RefSeq" id="WP_127804556.1">
    <property type="nucleotide sequence ID" value="NZ_SACY01000004.1"/>
</dbReference>
<evidence type="ECO:0000313" key="4">
    <source>
        <dbReference type="EMBL" id="RVU24054.1"/>
    </source>
</evidence>
<dbReference type="SUPFAM" id="SSF53474">
    <property type="entry name" value="alpha/beta-Hydrolases"/>
    <property type="match status" value="1"/>
</dbReference>
<evidence type="ECO:0000259" key="3">
    <source>
        <dbReference type="Pfam" id="PF20434"/>
    </source>
</evidence>
<keyword evidence="2" id="KW-0732">Signal</keyword>
<dbReference type="PANTHER" id="PTHR48081:SF13">
    <property type="entry name" value="ALPHA_BETA HYDROLASE"/>
    <property type="match status" value="1"/>
</dbReference>
<protein>
    <submittedName>
        <fullName evidence="4">Alpha/beta hydrolase</fullName>
    </submittedName>
</protein>
<dbReference type="EMBL" id="SACY01000004">
    <property type="protein sequence ID" value="RVU24054.1"/>
    <property type="molecule type" value="Genomic_DNA"/>
</dbReference>
<dbReference type="Gene3D" id="3.40.50.1820">
    <property type="entry name" value="alpha/beta hydrolase"/>
    <property type="match status" value="1"/>
</dbReference>
<comment type="caution">
    <text evidence="4">The sequence shown here is derived from an EMBL/GenBank/DDBJ whole genome shotgun (WGS) entry which is preliminary data.</text>
</comment>
<organism evidence="4 5">
    <name type="scientific">Sandaracinomonas limnophila</name>
    <dbReference type="NCBI Taxonomy" id="1862386"/>
    <lineage>
        <taxon>Bacteria</taxon>
        <taxon>Pseudomonadati</taxon>
        <taxon>Bacteroidota</taxon>
        <taxon>Cytophagia</taxon>
        <taxon>Cytophagales</taxon>
        <taxon>Flectobacillaceae</taxon>
        <taxon>Sandaracinomonas</taxon>
    </lineage>
</organism>
<gene>
    <name evidence="4" type="ORF">EOJ36_08995</name>
</gene>
<feature type="chain" id="PRO_5019261471" evidence="2">
    <location>
        <begin position="27"/>
        <end position="371"/>
    </location>
</feature>
<dbReference type="OrthoDB" id="9777975at2"/>
<keyword evidence="1 4" id="KW-0378">Hydrolase</keyword>
<feature type="domain" description="BD-FAE-like" evidence="3">
    <location>
        <begin position="56"/>
        <end position="277"/>
    </location>
</feature>
<evidence type="ECO:0000256" key="1">
    <source>
        <dbReference type="ARBA" id="ARBA00022801"/>
    </source>
</evidence>
<dbReference type="Proteomes" id="UP000282832">
    <property type="component" value="Unassembled WGS sequence"/>
</dbReference>
<name>A0A437PPL8_9BACT</name>
<feature type="signal peptide" evidence="2">
    <location>
        <begin position="1"/>
        <end position="26"/>
    </location>
</feature>
<sequence length="371" mass="40150">MKSLKSSLFPYTLSLFLLTSSTFAQNAPDYSKSYVEASKSWIEVDYAGDQIIGHKLDIFLPKEGKGPFPVIVTIYGSAFFSNSSKGTVFLTGFGQSLLKAGYAVVSINHRSSKDAIWPAQIQDVKAAIRFIRANAATFSLSPGFIGISGFSSGGHLSASAGTSNFKKTVEINGISADLEGKVGKFLDTPSNVDAVVDWFGPTEFLSMDACGSSMKHDDSKSPESSLIGAPIQDNKDLANLANPISFVNPHSAPFLIFHGDKDPLVPFCQSEKLQAKLKEQKIQSEYVLIPGGGHGPGVMIDPYFAQMIKFFDAQRAKRKLLVIDGKIALDQNVNQVSPDKIASMNVWKGEKAMERYGKAGEFGVVELVLKK</sequence>
<reference evidence="4 5" key="1">
    <citation type="submission" date="2019-01" db="EMBL/GenBank/DDBJ databases">
        <authorList>
            <person name="Chen W.-M."/>
        </authorList>
    </citation>
    <scope>NUCLEOTIDE SEQUENCE [LARGE SCALE GENOMIC DNA]</scope>
    <source>
        <strain evidence="4 5">FSY-15</strain>
    </source>
</reference>
<keyword evidence="5" id="KW-1185">Reference proteome</keyword>
<accession>A0A437PPL8</accession>
<dbReference type="AlphaFoldDB" id="A0A437PPL8"/>
<proteinExistence type="predicted"/>
<evidence type="ECO:0000256" key="2">
    <source>
        <dbReference type="SAM" id="SignalP"/>
    </source>
</evidence>
<dbReference type="Pfam" id="PF20434">
    <property type="entry name" value="BD-FAE"/>
    <property type="match status" value="1"/>
</dbReference>
<dbReference type="PANTHER" id="PTHR48081">
    <property type="entry name" value="AB HYDROLASE SUPERFAMILY PROTEIN C4A8.06C"/>
    <property type="match status" value="1"/>
</dbReference>
<dbReference type="InterPro" id="IPR029058">
    <property type="entry name" value="AB_hydrolase_fold"/>
</dbReference>
<evidence type="ECO:0000313" key="5">
    <source>
        <dbReference type="Proteomes" id="UP000282832"/>
    </source>
</evidence>